<name>A0A4Y2HUH0_ARAVE</name>
<organism evidence="1 2">
    <name type="scientific">Araneus ventricosus</name>
    <name type="common">Orbweaver spider</name>
    <name type="synonym">Epeira ventricosa</name>
    <dbReference type="NCBI Taxonomy" id="182803"/>
    <lineage>
        <taxon>Eukaryota</taxon>
        <taxon>Metazoa</taxon>
        <taxon>Ecdysozoa</taxon>
        <taxon>Arthropoda</taxon>
        <taxon>Chelicerata</taxon>
        <taxon>Arachnida</taxon>
        <taxon>Araneae</taxon>
        <taxon>Araneomorphae</taxon>
        <taxon>Entelegynae</taxon>
        <taxon>Araneoidea</taxon>
        <taxon>Araneidae</taxon>
        <taxon>Araneus</taxon>
    </lineage>
</organism>
<protein>
    <submittedName>
        <fullName evidence="1">Uncharacterized protein</fullName>
    </submittedName>
</protein>
<reference evidence="1 2" key="1">
    <citation type="journal article" date="2019" name="Sci. Rep.">
        <title>Orb-weaving spider Araneus ventricosus genome elucidates the spidroin gene catalogue.</title>
        <authorList>
            <person name="Kono N."/>
            <person name="Nakamura H."/>
            <person name="Ohtoshi R."/>
            <person name="Moran D.A.P."/>
            <person name="Shinohara A."/>
            <person name="Yoshida Y."/>
            <person name="Fujiwara M."/>
            <person name="Mori M."/>
            <person name="Tomita M."/>
            <person name="Arakawa K."/>
        </authorList>
    </citation>
    <scope>NUCLEOTIDE SEQUENCE [LARGE SCALE GENOMIC DNA]</scope>
</reference>
<gene>
    <name evidence="1" type="ORF">AVEN_6357_1</name>
</gene>
<evidence type="ECO:0000313" key="1">
    <source>
        <dbReference type="EMBL" id="GBM69124.1"/>
    </source>
</evidence>
<proteinExistence type="predicted"/>
<sequence>MFCHYPLQQPRRVHSMHCPFQQTSRAHFMHLLTSTTRQIFSTHYPHFSSQAELTPCITHCHDSKSSSIFHSTIHYPKSQYCARWPHFSPFHHSSHSTHYPLPRFFFRTSHTVHSKDPQFSLHTLFSYSIHDPHTPHTVHNPAFNHLTATYSSIPRIAQ</sequence>
<accession>A0A4Y2HUH0</accession>
<dbReference type="EMBL" id="BGPR01002180">
    <property type="protein sequence ID" value="GBM69124.1"/>
    <property type="molecule type" value="Genomic_DNA"/>
</dbReference>
<evidence type="ECO:0000313" key="2">
    <source>
        <dbReference type="Proteomes" id="UP000499080"/>
    </source>
</evidence>
<dbReference type="Proteomes" id="UP000499080">
    <property type="component" value="Unassembled WGS sequence"/>
</dbReference>
<dbReference type="AlphaFoldDB" id="A0A4Y2HUH0"/>
<keyword evidence="2" id="KW-1185">Reference proteome</keyword>
<comment type="caution">
    <text evidence="1">The sequence shown here is derived from an EMBL/GenBank/DDBJ whole genome shotgun (WGS) entry which is preliminary data.</text>
</comment>